<dbReference type="EMBL" id="CP063361">
    <property type="protein sequence ID" value="UOD30614.1"/>
    <property type="molecule type" value="Genomic_DNA"/>
</dbReference>
<dbReference type="Proteomes" id="UP000831532">
    <property type="component" value="Chromosome"/>
</dbReference>
<evidence type="ECO:0000256" key="1">
    <source>
        <dbReference type="SAM" id="MobiDB-lite"/>
    </source>
</evidence>
<name>A0ABY4AAA8_9BURK</name>
<dbReference type="SUPFAM" id="SSF110997">
    <property type="entry name" value="Sporulation related repeat"/>
    <property type="match status" value="1"/>
</dbReference>
<evidence type="ECO:0000259" key="2">
    <source>
        <dbReference type="PROSITE" id="PS51724"/>
    </source>
</evidence>
<feature type="domain" description="SPOR" evidence="2">
    <location>
        <begin position="261"/>
        <end position="338"/>
    </location>
</feature>
<proteinExistence type="predicted"/>
<dbReference type="InterPro" id="IPR007730">
    <property type="entry name" value="SPOR-like_dom"/>
</dbReference>
<accession>A0ABY4AAA8</accession>
<feature type="compositionally biased region" description="Basic and acidic residues" evidence="1">
    <location>
        <begin position="45"/>
        <end position="54"/>
    </location>
</feature>
<dbReference type="PANTHER" id="PTHR38687">
    <property type="entry name" value="CELL DIVISION PROTEIN DEDD-RELATED"/>
    <property type="match status" value="1"/>
</dbReference>
<feature type="compositionally biased region" description="Basic and acidic residues" evidence="1">
    <location>
        <begin position="99"/>
        <end position="109"/>
    </location>
</feature>
<dbReference type="InterPro" id="IPR052521">
    <property type="entry name" value="Cell_div_SPOR-domain"/>
</dbReference>
<evidence type="ECO:0000313" key="3">
    <source>
        <dbReference type="EMBL" id="UOD30614.1"/>
    </source>
</evidence>
<gene>
    <name evidence="3" type="ORF">INH39_02370</name>
</gene>
<dbReference type="Gene3D" id="3.30.70.1070">
    <property type="entry name" value="Sporulation related repeat"/>
    <property type="match status" value="1"/>
</dbReference>
<dbReference type="InterPro" id="IPR036680">
    <property type="entry name" value="SPOR-like_sf"/>
</dbReference>
<organism evidence="3 4">
    <name type="scientific">Massilia violaceinigra</name>
    <dbReference type="NCBI Taxonomy" id="2045208"/>
    <lineage>
        <taxon>Bacteria</taxon>
        <taxon>Pseudomonadati</taxon>
        <taxon>Pseudomonadota</taxon>
        <taxon>Betaproteobacteria</taxon>
        <taxon>Burkholderiales</taxon>
        <taxon>Oxalobacteraceae</taxon>
        <taxon>Telluria group</taxon>
        <taxon>Massilia</taxon>
    </lineage>
</organism>
<feature type="compositionally biased region" description="Low complexity" evidence="1">
    <location>
        <begin position="110"/>
        <end position="122"/>
    </location>
</feature>
<feature type="compositionally biased region" description="Basic and acidic residues" evidence="1">
    <location>
        <begin position="142"/>
        <end position="237"/>
    </location>
</feature>
<sequence length="338" mass="36736">MGLFSFLNKNKQESTEDSGYYSKSDDDSVAARARSKRASSANEPAARRSKEARAAADPVLPEKKRARRRLVGAIALALGVAVGLPMVLDSEPKPPVGDIDIRIPSKDKVAPQAQPRAVAAADALDKREEIVEVPPAPLVTLPKERPVPREEASEQVKPKPVVKAEPKPVVKPEPKVVAKVEKPKPEPKHEPKPEPKHEPKPEPKPEPKVAEVKRVEKPVEKPLAKVPPKVEEKEKPAVKPPVQDAQRAMSILEGKAPEKAADDNQRYVVQVAALATQEKVNELQARLAGAGIRSFTHKTSTQSGDRIRVQVGPFNKDEAEKVRAKLSKMGLSGIMVPG</sequence>
<dbReference type="RefSeq" id="WP_243491849.1">
    <property type="nucleotide sequence ID" value="NZ_CP063361.1"/>
</dbReference>
<keyword evidence="4" id="KW-1185">Reference proteome</keyword>
<dbReference type="PROSITE" id="PS51724">
    <property type="entry name" value="SPOR"/>
    <property type="match status" value="1"/>
</dbReference>
<dbReference type="PANTHER" id="PTHR38687:SF1">
    <property type="entry name" value="CELL DIVISION PROTEIN DEDD"/>
    <property type="match status" value="1"/>
</dbReference>
<feature type="region of interest" description="Disordered" evidence="1">
    <location>
        <begin position="1"/>
        <end position="63"/>
    </location>
</feature>
<reference evidence="3 4" key="1">
    <citation type="submission" date="2020-10" db="EMBL/GenBank/DDBJ databases">
        <title>Genome analysis of Massilia species.</title>
        <authorList>
            <person name="Jung D.-H."/>
        </authorList>
    </citation>
    <scope>NUCLEOTIDE SEQUENCE [LARGE SCALE GENOMIC DNA]</scope>
    <source>
        <strain evidence="4">sipir</strain>
    </source>
</reference>
<evidence type="ECO:0000313" key="4">
    <source>
        <dbReference type="Proteomes" id="UP000831532"/>
    </source>
</evidence>
<dbReference type="Pfam" id="PF05036">
    <property type="entry name" value="SPOR"/>
    <property type="match status" value="1"/>
</dbReference>
<protein>
    <submittedName>
        <fullName evidence="3">SPOR domain-containing protein</fullName>
    </submittedName>
</protein>
<feature type="region of interest" description="Disordered" evidence="1">
    <location>
        <begin position="87"/>
        <end position="244"/>
    </location>
</feature>